<dbReference type="NCBIfam" id="TIGR03793">
    <property type="entry name" value="leader_NHLP"/>
    <property type="match status" value="1"/>
</dbReference>
<dbReference type="Proteomes" id="UP000244173">
    <property type="component" value="Chromosome"/>
</dbReference>
<dbReference type="GO" id="GO:0003824">
    <property type="term" value="F:catalytic activity"/>
    <property type="evidence" value="ECO:0007669"/>
    <property type="project" value="InterPro"/>
</dbReference>
<reference evidence="1 2" key="1">
    <citation type="submission" date="2018-04" db="EMBL/GenBank/DDBJ databases">
        <title>Denitrifier Microvirgula.</title>
        <authorList>
            <person name="Anderson E."/>
            <person name="Jang J."/>
            <person name="Ishii S."/>
        </authorList>
    </citation>
    <scope>NUCLEOTIDE SEQUENCE [LARGE SCALE GENOMIC DNA]</scope>
    <source>
        <strain evidence="1 2">BE2.4</strain>
    </source>
</reference>
<evidence type="ECO:0000313" key="1">
    <source>
        <dbReference type="EMBL" id="AVY95799.1"/>
    </source>
</evidence>
<evidence type="ECO:0000313" key="2">
    <source>
        <dbReference type="Proteomes" id="UP000244173"/>
    </source>
</evidence>
<dbReference type="InterPro" id="IPR036648">
    <property type="entry name" value="CN_Hdrase_a/SCN_Hdrase_g_sf"/>
</dbReference>
<dbReference type="KEGG" id="maer:DAI18_18440"/>
<dbReference type="OrthoDB" id="528553at2"/>
<name>A0A2S0PEI6_9NEIS</name>
<sequence length="146" mass="15169">MTTTTPASTQVPQTRRDLETHIITKAWKDPEYKAQLLKDPKAALQDALKSIDPSLSLPDSLQVQVHEENANLFHLVLPRNPSEISLAEVVGDNLEAVAPQTIAVVLVAVVGAAAAAVVTYLGAANVVGAANGTVTANAVANTNAVA</sequence>
<organism evidence="1 2">
    <name type="scientific">Microvirgula aerodenitrificans</name>
    <dbReference type="NCBI Taxonomy" id="57480"/>
    <lineage>
        <taxon>Bacteria</taxon>
        <taxon>Pseudomonadati</taxon>
        <taxon>Pseudomonadota</taxon>
        <taxon>Betaproteobacteria</taxon>
        <taxon>Neisseriales</taxon>
        <taxon>Aquaspirillaceae</taxon>
        <taxon>Microvirgula</taxon>
    </lineage>
</organism>
<proteinExistence type="predicted"/>
<dbReference type="GO" id="GO:0046914">
    <property type="term" value="F:transition metal ion binding"/>
    <property type="evidence" value="ECO:0007669"/>
    <property type="project" value="InterPro"/>
</dbReference>
<accession>A0A2S0PEI6</accession>
<protein>
    <submittedName>
        <fullName evidence="1">NHLP leader peptide family natural product</fullName>
    </submittedName>
</protein>
<keyword evidence="2" id="KW-1185">Reference proteome</keyword>
<dbReference type="InterPro" id="IPR022513">
    <property type="entry name" value="TOMM_pelo"/>
</dbReference>
<dbReference type="AlphaFoldDB" id="A0A2S0PEI6"/>
<dbReference type="EMBL" id="CP028519">
    <property type="protein sequence ID" value="AVY95799.1"/>
    <property type="molecule type" value="Genomic_DNA"/>
</dbReference>
<dbReference type="RefSeq" id="WP_051528945.1">
    <property type="nucleotide sequence ID" value="NZ_CALFSO010000089.1"/>
</dbReference>
<dbReference type="SUPFAM" id="SSF56209">
    <property type="entry name" value="Nitrile hydratase alpha chain"/>
    <property type="match status" value="1"/>
</dbReference>
<dbReference type="Gene3D" id="3.90.330.10">
    <property type="entry name" value="Nitrile hydratase alpha /Thiocyanate hydrolase gamma"/>
    <property type="match status" value="2"/>
</dbReference>
<gene>
    <name evidence="1" type="ORF">DAI18_18440</name>
</gene>
<dbReference type="STRING" id="1122240.GCA_000620105_02795"/>